<feature type="compositionally biased region" description="Low complexity" evidence="1">
    <location>
        <begin position="313"/>
        <end position="328"/>
    </location>
</feature>
<evidence type="ECO:0000313" key="3">
    <source>
        <dbReference type="EMBL" id="MBG9376439.1"/>
    </source>
</evidence>
<evidence type="ECO:0000256" key="2">
    <source>
        <dbReference type="SAM" id="SignalP"/>
    </source>
</evidence>
<comment type="caution">
    <text evidence="3">The sequence shown here is derived from an EMBL/GenBank/DDBJ whole genome shotgun (WGS) entry which is preliminary data.</text>
</comment>
<sequence>MWKKRLQISLWVLLGAGTCTLLVAAMQTKERKTCSAVKINIEGAYDHVFVNDKDVTKILLANGAVKGKEISEVALSHIELALEKNAWIKKAELFFDNKQVLHVDIEEREPLARIFTLAGTSFYIDSSSKRLPLSNELSARVPMFTSFPSDKQKLSKPDSLLMEDIKHIAQYIQQDSFFMAQVAQVDITPQKTFEITPVLGDQLIKIGNAEDLEQKFEKLKSFYRQVWAKAGFEKYETIDVQYRDQVVAVKRGSSKVYMDTAEAVKQFANTIKQMQAAMSDTMYAAPMPKPAVIKDSVQQQNDKPVATGKKTVQQAPPAKKTVKAATQKKQPKAVLKKH</sequence>
<keyword evidence="2" id="KW-0732">Signal</keyword>
<name>A0A931GXS0_9BACT</name>
<dbReference type="AlphaFoldDB" id="A0A931GXS0"/>
<dbReference type="Proteomes" id="UP000628448">
    <property type="component" value="Unassembled WGS sequence"/>
</dbReference>
<organism evidence="3 4">
    <name type="scientific">Panacibacter microcysteis</name>
    <dbReference type="NCBI Taxonomy" id="2793269"/>
    <lineage>
        <taxon>Bacteria</taxon>
        <taxon>Pseudomonadati</taxon>
        <taxon>Bacteroidota</taxon>
        <taxon>Chitinophagia</taxon>
        <taxon>Chitinophagales</taxon>
        <taxon>Chitinophagaceae</taxon>
        <taxon>Panacibacter</taxon>
    </lineage>
</organism>
<proteinExistence type="predicted"/>
<keyword evidence="4" id="KW-1185">Reference proteome</keyword>
<feature type="signal peptide" evidence="2">
    <location>
        <begin position="1"/>
        <end position="24"/>
    </location>
</feature>
<evidence type="ECO:0000313" key="4">
    <source>
        <dbReference type="Proteomes" id="UP000628448"/>
    </source>
</evidence>
<gene>
    <name evidence="3" type="ORF">I5907_09355</name>
</gene>
<feature type="region of interest" description="Disordered" evidence="1">
    <location>
        <begin position="295"/>
        <end position="338"/>
    </location>
</feature>
<evidence type="ECO:0008006" key="5">
    <source>
        <dbReference type="Google" id="ProtNLM"/>
    </source>
</evidence>
<evidence type="ECO:0000256" key="1">
    <source>
        <dbReference type="SAM" id="MobiDB-lite"/>
    </source>
</evidence>
<feature type="compositionally biased region" description="Basic residues" evidence="1">
    <location>
        <begin position="329"/>
        <end position="338"/>
    </location>
</feature>
<dbReference type="RefSeq" id="WP_196990449.1">
    <property type="nucleotide sequence ID" value="NZ_JADWYR010000001.1"/>
</dbReference>
<feature type="chain" id="PRO_5037089754" description="Cell division protein FtsQ" evidence="2">
    <location>
        <begin position="25"/>
        <end position="338"/>
    </location>
</feature>
<reference evidence="3" key="1">
    <citation type="submission" date="2020-11" db="EMBL/GenBank/DDBJ databases">
        <title>Bacterial whole genome sequence for Panacibacter sp. DH6.</title>
        <authorList>
            <person name="Le V."/>
            <person name="Ko S."/>
            <person name="Ahn C.-Y."/>
            <person name="Oh H.-M."/>
        </authorList>
    </citation>
    <scope>NUCLEOTIDE SEQUENCE</scope>
    <source>
        <strain evidence="3">DH6</strain>
    </source>
</reference>
<dbReference type="EMBL" id="JADWYR010000001">
    <property type="protein sequence ID" value="MBG9376439.1"/>
    <property type="molecule type" value="Genomic_DNA"/>
</dbReference>
<protein>
    <recommendedName>
        <fullName evidence="5">Cell division protein FtsQ</fullName>
    </recommendedName>
</protein>
<accession>A0A931GXS0</accession>